<evidence type="ECO:0000313" key="2">
    <source>
        <dbReference type="Proteomes" id="UP001346877"/>
    </source>
</evidence>
<dbReference type="RefSeq" id="WP_328372644.1">
    <property type="nucleotide sequence ID" value="NZ_CP107941.1"/>
</dbReference>
<evidence type="ECO:0008006" key="3">
    <source>
        <dbReference type="Google" id="ProtNLM"/>
    </source>
</evidence>
<organism evidence="1 2">
    <name type="scientific">Micromonospora zamorensis</name>
    <dbReference type="NCBI Taxonomy" id="709883"/>
    <lineage>
        <taxon>Bacteria</taxon>
        <taxon>Bacillati</taxon>
        <taxon>Actinomycetota</taxon>
        <taxon>Actinomycetes</taxon>
        <taxon>Micromonosporales</taxon>
        <taxon>Micromonosporaceae</taxon>
        <taxon>Micromonospora</taxon>
    </lineage>
</organism>
<gene>
    <name evidence="1" type="ORF">OG375_04110</name>
</gene>
<dbReference type="EMBL" id="CP107941">
    <property type="protein sequence ID" value="WUI83562.1"/>
    <property type="molecule type" value="Genomic_DNA"/>
</dbReference>
<evidence type="ECO:0000313" key="1">
    <source>
        <dbReference type="EMBL" id="WUI83562.1"/>
    </source>
</evidence>
<reference evidence="1 2" key="1">
    <citation type="submission" date="2022-10" db="EMBL/GenBank/DDBJ databases">
        <title>The complete genomes of actinobacterial strains from the NBC collection.</title>
        <authorList>
            <person name="Joergensen T.S."/>
            <person name="Alvarez Arevalo M."/>
            <person name="Sterndorff E.B."/>
            <person name="Faurdal D."/>
            <person name="Vuksanovic O."/>
            <person name="Mourched A.-S."/>
            <person name="Charusanti P."/>
            <person name="Shaw S."/>
            <person name="Blin K."/>
            <person name="Weber T."/>
        </authorList>
    </citation>
    <scope>NUCLEOTIDE SEQUENCE [LARGE SCALE GENOMIC DNA]</scope>
    <source>
        <strain evidence="1 2">NBC_00396</strain>
    </source>
</reference>
<name>A0ABZ1PIW1_9ACTN</name>
<keyword evidence="2" id="KW-1185">Reference proteome</keyword>
<accession>A0ABZ1PIW1</accession>
<proteinExistence type="predicted"/>
<sequence length="88" mass="9920">MSRGGICTLYRSLARQLADLGASVTMITQEPPHPLQAKDVTVVSLPRTEDLVQHREAVADAVKAVRGLRRRRLVTLAVGARRWWYQVR</sequence>
<dbReference type="Proteomes" id="UP001346877">
    <property type="component" value="Chromosome"/>
</dbReference>
<protein>
    <recommendedName>
        <fullName evidence="3">Glycosyltransferase subfamily 4-like N-terminal domain-containing protein</fullName>
    </recommendedName>
</protein>